<dbReference type="InterPro" id="IPR058625">
    <property type="entry name" value="MdtA-like_BSH"/>
</dbReference>
<feature type="domain" description="Multidrug resistance protein MdtA-like beta-barrel" evidence="5">
    <location>
        <begin position="213"/>
        <end position="294"/>
    </location>
</feature>
<dbReference type="InterPro" id="IPR058627">
    <property type="entry name" value="MdtA-like_C"/>
</dbReference>
<dbReference type="EMBL" id="FNTI01000001">
    <property type="protein sequence ID" value="SEE24091.1"/>
    <property type="molecule type" value="Genomic_DNA"/>
</dbReference>
<feature type="domain" description="Multidrug resistance protein MdtA-like barrel-sandwich hybrid" evidence="4">
    <location>
        <begin position="67"/>
        <end position="199"/>
    </location>
</feature>
<dbReference type="AlphaFoldDB" id="A0A1H5H8V0"/>
<proteinExistence type="inferred from homology"/>
<dbReference type="OrthoDB" id="9816569at2"/>
<dbReference type="RefSeq" id="WP_074832100.1">
    <property type="nucleotide sequence ID" value="NZ_FNTI01000001.1"/>
</dbReference>
<name>A0A1H5H8V0_9BRAD</name>
<reference evidence="7 8" key="1">
    <citation type="submission" date="2016-10" db="EMBL/GenBank/DDBJ databases">
        <authorList>
            <person name="de Groot N.N."/>
        </authorList>
    </citation>
    <scope>NUCLEOTIDE SEQUENCE [LARGE SCALE GENOMIC DNA]</scope>
    <source>
        <strain evidence="7 8">GAS522</strain>
    </source>
</reference>
<dbReference type="PANTHER" id="PTHR30158">
    <property type="entry name" value="ACRA/E-RELATED COMPONENT OF DRUG EFFLUX TRANSPORTER"/>
    <property type="match status" value="1"/>
</dbReference>
<dbReference type="NCBIfam" id="TIGR01730">
    <property type="entry name" value="RND_mfp"/>
    <property type="match status" value="1"/>
</dbReference>
<dbReference type="SUPFAM" id="SSF111369">
    <property type="entry name" value="HlyD-like secretion proteins"/>
    <property type="match status" value="1"/>
</dbReference>
<feature type="domain" description="Multidrug resistance protein MdtA-like C-terminal permuted SH3" evidence="6">
    <location>
        <begin position="299"/>
        <end position="359"/>
    </location>
</feature>
<dbReference type="Pfam" id="PF25944">
    <property type="entry name" value="Beta-barrel_RND"/>
    <property type="match status" value="1"/>
</dbReference>
<dbReference type="Pfam" id="PF25876">
    <property type="entry name" value="HH_MFP_RND"/>
    <property type="match status" value="1"/>
</dbReference>
<dbReference type="InterPro" id="IPR058626">
    <property type="entry name" value="MdtA-like_b-barrel"/>
</dbReference>
<feature type="domain" description="Multidrug resistance protein MdtA-like alpha-helical hairpin" evidence="3">
    <location>
        <begin position="108"/>
        <end position="177"/>
    </location>
</feature>
<comment type="similarity">
    <text evidence="2">Belongs to the membrane fusion protein (MFP) (TC 8.A.1) family.</text>
</comment>
<protein>
    <submittedName>
        <fullName evidence="7">Membrane fusion protein, multidrug efflux system</fullName>
    </submittedName>
</protein>
<dbReference type="GO" id="GO:0022857">
    <property type="term" value="F:transmembrane transporter activity"/>
    <property type="evidence" value="ECO:0007669"/>
    <property type="project" value="InterPro"/>
</dbReference>
<dbReference type="GO" id="GO:0030313">
    <property type="term" value="C:cell envelope"/>
    <property type="evidence" value="ECO:0007669"/>
    <property type="project" value="UniProtKB-SubCell"/>
</dbReference>
<dbReference type="InterPro" id="IPR006143">
    <property type="entry name" value="RND_pump_MFP"/>
</dbReference>
<dbReference type="Pfam" id="PF25967">
    <property type="entry name" value="RND-MFP_C"/>
    <property type="match status" value="1"/>
</dbReference>
<dbReference type="InterPro" id="IPR058624">
    <property type="entry name" value="MdtA-like_HH"/>
</dbReference>
<evidence type="ECO:0000313" key="7">
    <source>
        <dbReference type="EMBL" id="SEE24091.1"/>
    </source>
</evidence>
<evidence type="ECO:0000259" key="5">
    <source>
        <dbReference type="Pfam" id="PF25944"/>
    </source>
</evidence>
<organism evidence="7 8">
    <name type="scientific">Bradyrhizobium lablabi</name>
    <dbReference type="NCBI Taxonomy" id="722472"/>
    <lineage>
        <taxon>Bacteria</taxon>
        <taxon>Pseudomonadati</taxon>
        <taxon>Pseudomonadota</taxon>
        <taxon>Alphaproteobacteria</taxon>
        <taxon>Hyphomicrobiales</taxon>
        <taxon>Nitrobacteraceae</taxon>
        <taxon>Bradyrhizobium</taxon>
    </lineage>
</organism>
<evidence type="ECO:0000256" key="2">
    <source>
        <dbReference type="ARBA" id="ARBA00009477"/>
    </source>
</evidence>
<dbReference type="Gene3D" id="1.10.287.470">
    <property type="entry name" value="Helix hairpin bin"/>
    <property type="match status" value="1"/>
</dbReference>
<dbReference type="GO" id="GO:0046677">
    <property type="term" value="P:response to antibiotic"/>
    <property type="evidence" value="ECO:0007669"/>
    <property type="project" value="TreeGrafter"/>
</dbReference>
<dbReference type="GO" id="GO:0005886">
    <property type="term" value="C:plasma membrane"/>
    <property type="evidence" value="ECO:0007669"/>
    <property type="project" value="TreeGrafter"/>
</dbReference>
<evidence type="ECO:0000313" key="8">
    <source>
        <dbReference type="Proteomes" id="UP000183208"/>
    </source>
</evidence>
<evidence type="ECO:0000256" key="1">
    <source>
        <dbReference type="ARBA" id="ARBA00004196"/>
    </source>
</evidence>
<accession>A0A1H5H8V0</accession>
<evidence type="ECO:0000259" key="4">
    <source>
        <dbReference type="Pfam" id="PF25917"/>
    </source>
</evidence>
<dbReference type="Gene3D" id="2.40.50.100">
    <property type="match status" value="1"/>
</dbReference>
<dbReference type="Gene3D" id="2.40.420.20">
    <property type="match status" value="1"/>
</dbReference>
<dbReference type="Proteomes" id="UP000183208">
    <property type="component" value="Unassembled WGS sequence"/>
</dbReference>
<gene>
    <name evidence="7" type="ORF">SAMN05444171_6766</name>
</gene>
<dbReference type="Gene3D" id="2.40.30.170">
    <property type="match status" value="1"/>
</dbReference>
<evidence type="ECO:0000259" key="3">
    <source>
        <dbReference type="Pfam" id="PF25876"/>
    </source>
</evidence>
<evidence type="ECO:0000259" key="6">
    <source>
        <dbReference type="Pfam" id="PF25967"/>
    </source>
</evidence>
<sequence length="380" mass="40039">MKAWKILLGGAAVVCVGAAIASYSLRAGPVAAAAPSGPPAMPVPVTAVIKRTIPVYLEYSARTESIREVSLQAKVAGYIQSQPAADGADVKGEELLYKIDERDYRAALDQAKAQAQRNVAALGYARSNFNRGDELVKTGFLAKDNYDQRASTLGQSEASVAQDSAAVRSAEINLAYTEIRAPFSGRLGRNRAPVGTLVGGSGFTLNTLVQLDPLYVTFNPSERDIGVIQTARLASKVVAKVSLPDDASADYSGELTFVDNGVDRTTGTITARATVPNPKFTLLPGQYVRVRLHVRDEPDALLVPQVALGSSQLGKYVYVVGEGNKAEQKIVTLGPTDGDAVSVKGLVETDRVITGNLQKIGPGSPVSPIAQKEASASDVK</sequence>
<dbReference type="Pfam" id="PF25917">
    <property type="entry name" value="BSH_RND"/>
    <property type="match status" value="1"/>
</dbReference>
<comment type="subcellular location">
    <subcellularLocation>
        <location evidence="1">Cell envelope</location>
    </subcellularLocation>
</comment>
<dbReference type="PANTHER" id="PTHR30158:SF24">
    <property type="entry name" value="HLYD FAMILY SECRETION PROTEIN"/>
    <property type="match status" value="1"/>
</dbReference>